<dbReference type="AlphaFoldDB" id="A0A1H2M4M4"/>
<dbReference type="STRING" id="419479.SAMN04488563_7069"/>
<gene>
    <name evidence="1" type="ORF">SAMN04488563_7069</name>
</gene>
<protein>
    <recommendedName>
        <fullName evidence="3">DUF559 domain-containing protein</fullName>
    </recommendedName>
</protein>
<reference evidence="2" key="1">
    <citation type="submission" date="2016-10" db="EMBL/GenBank/DDBJ databases">
        <authorList>
            <person name="Varghese N."/>
            <person name="Submissions S."/>
        </authorList>
    </citation>
    <scope>NUCLEOTIDE SEQUENCE [LARGE SCALE GENOMIC DNA]</scope>
    <source>
        <strain evidence="2">DSM 45079</strain>
    </source>
</reference>
<evidence type="ECO:0000313" key="2">
    <source>
        <dbReference type="Proteomes" id="UP000182977"/>
    </source>
</evidence>
<evidence type="ECO:0000313" key="1">
    <source>
        <dbReference type="EMBL" id="SDU88200.1"/>
    </source>
</evidence>
<dbReference type="OrthoDB" id="3209715at2"/>
<dbReference type="RefSeq" id="WP_052762487.1">
    <property type="nucleotide sequence ID" value="NZ_KQ061229.1"/>
</dbReference>
<dbReference type="EMBL" id="LT629791">
    <property type="protein sequence ID" value="SDU88200.1"/>
    <property type="molecule type" value="Genomic_DNA"/>
</dbReference>
<name>A0A1H2M4M4_9ACTN</name>
<organism evidence="1 2">
    <name type="scientific">Jiangella alkaliphila</name>
    <dbReference type="NCBI Taxonomy" id="419479"/>
    <lineage>
        <taxon>Bacteria</taxon>
        <taxon>Bacillati</taxon>
        <taxon>Actinomycetota</taxon>
        <taxon>Actinomycetes</taxon>
        <taxon>Jiangellales</taxon>
        <taxon>Jiangellaceae</taxon>
        <taxon>Jiangella</taxon>
    </lineage>
</organism>
<sequence length="241" mass="26539">MKGSPRGSALAGPTAAALDGLQGFSTSDIDVTQPCGTRDPRLPGVVVHYSRFLDEADVHPLKVPRRCRLSRSIVDAAAWAARDDRARAIVLAGLQQRLVTPEQLHDALSRRGLCLRHALIVETIDEAAGGIASVPEREFAVIVRAFHLPEPARQRVLPRPDGRRYLDADWADYRLSVEVDGRGHLDVVTWDSDLDRANDILIDGRTLLRSTSYAIRHRPESVGETLIRALIARGWDGHTDA</sequence>
<dbReference type="Proteomes" id="UP000182977">
    <property type="component" value="Chromosome I"/>
</dbReference>
<evidence type="ECO:0008006" key="3">
    <source>
        <dbReference type="Google" id="ProtNLM"/>
    </source>
</evidence>
<proteinExistence type="predicted"/>
<keyword evidence="2" id="KW-1185">Reference proteome</keyword>
<accession>A0A1H2M4M4</accession>